<dbReference type="Pfam" id="PF13641">
    <property type="entry name" value="Glyco_tranf_2_3"/>
    <property type="match status" value="1"/>
</dbReference>
<dbReference type="PANTHER" id="PTHR43179">
    <property type="entry name" value="RHAMNOSYLTRANSFERASE WBBL"/>
    <property type="match status" value="1"/>
</dbReference>
<dbReference type="CDD" id="cd04186">
    <property type="entry name" value="GT_2_like_c"/>
    <property type="match status" value="1"/>
</dbReference>
<gene>
    <name evidence="1" type="ORF">J5474_17800</name>
</gene>
<dbReference type="Proteomes" id="UP000675940">
    <property type="component" value="Unassembled WGS sequence"/>
</dbReference>
<name>A0A940MS04_9RHOB</name>
<evidence type="ECO:0000313" key="1">
    <source>
        <dbReference type="EMBL" id="MBP0484329.1"/>
    </source>
</evidence>
<dbReference type="InterPro" id="IPR029044">
    <property type="entry name" value="Nucleotide-diphossugar_trans"/>
</dbReference>
<dbReference type="EMBL" id="JAGISH010000011">
    <property type="protein sequence ID" value="MBP0484329.1"/>
    <property type="molecule type" value="Genomic_DNA"/>
</dbReference>
<accession>A0A940MS04</accession>
<dbReference type="PANTHER" id="PTHR43179:SF7">
    <property type="entry name" value="RHAMNOSYLTRANSFERASE WBBL"/>
    <property type="match status" value="1"/>
</dbReference>
<organism evidence="1 2">
    <name type="scientific">Sagittula salina</name>
    <dbReference type="NCBI Taxonomy" id="2820268"/>
    <lineage>
        <taxon>Bacteria</taxon>
        <taxon>Pseudomonadati</taxon>
        <taxon>Pseudomonadota</taxon>
        <taxon>Alphaproteobacteria</taxon>
        <taxon>Rhodobacterales</taxon>
        <taxon>Roseobacteraceae</taxon>
        <taxon>Sagittula</taxon>
    </lineage>
</organism>
<reference evidence="1" key="1">
    <citation type="submission" date="2021-03" db="EMBL/GenBank/DDBJ databases">
        <title>Sagittula salina sp. nov. strain M10.9X isolated from the marine waste.</title>
        <authorList>
            <person name="Satari L."/>
            <person name="Molina-Menor E."/>
            <person name="Vidal-Verdu A."/>
            <person name="Pascual J."/>
            <person name="Pereto J."/>
            <person name="Porcar M."/>
        </authorList>
    </citation>
    <scope>NUCLEOTIDE SEQUENCE</scope>
    <source>
        <strain evidence="1">M10.9X</strain>
    </source>
</reference>
<proteinExistence type="predicted"/>
<protein>
    <submittedName>
        <fullName evidence="1">Glycosyltransferase family 2 protein</fullName>
    </submittedName>
</protein>
<dbReference type="AlphaFoldDB" id="A0A940MS04"/>
<sequence>MTLRSVRAALRAMEGLDAELVVVDNDSGDGSFERITQAVADEGLPVRVIQSGWNGGFGAGNNVGIRAGMADGTLPDLVYLLNSDAFPEPDAIRVLSEFLAAHPSAGIAGSRIVGEDGAPHWTAFRFPSAASELEGSARFGPLTRLLTNHKVPLGVPEAPRRVDWLAGASMMIRREVLDRVGLFDEVYFLYFEETDLCRRAAQAGFETHYVPQSRAMHIGSASTGMGRWARVPGFWLDSRWHYFTKHHGRARAMLATGAHLLGGMLWRVRCALQRRARMDPPHFLRDLVIHDLKAMLRPLPGRDAPQRRDDDVHV</sequence>
<keyword evidence="2" id="KW-1185">Reference proteome</keyword>
<evidence type="ECO:0000313" key="2">
    <source>
        <dbReference type="Proteomes" id="UP000675940"/>
    </source>
</evidence>
<dbReference type="SUPFAM" id="SSF53448">
    <property type="entry name" value="Nucleotide-diphospho-sugar transferases"/>
    <property type="match status" value="1"/>
</dbReference>
<comment type="caution">
    <text evidence="1">The sequence shown here is derived from an EMBL/GenBank/DDBJ whole genome shotgun (WGS) entry which is preliminary data.</text>
</comment>
<dbReference type="Gene3D" id="3.90.550.10">
    <property type="entry name" value="Spore Coat Polysaccharide Biosynthesis Protein SpsA, Chain A"/>
    <property type="match status" value="1"/>
</dbReference>